<name>M0E116_9EURY</name>
<dbReference type="InterPro" id="IPR036388">
    <property type="entry name" value="WH-like_DNA-bd_sf"/>
</dbReference>
<keyword evidence="5" id="KW-1185">Reference proteome</keyword>
<dbReference type="Pfam" id="PF01978">
    <property type="entry name" value="TrmB"/>
    <property type="match status" value="1"/>
</dbReference>
<sequence length="361" mass="40000">MSDEFSLDVGHLTDRLQELGLNEYQSRTYIAVVELGEARPPKIVEKSGVPQARIYDVIDDLSEMGLVEVHEKSGGKTVGAPPPDVALDAYKERHVSEFSNVIDSVSSQLETTHQREQATGGSVTVLSHDESANRHIRSAIETAEWWLALSLTPDRYAEFEDDILEALNRGVTVRLVVTTSDFDANVTEGAFPDNLLVRSRKLSDLFVAADRSYSVYSGDMPTSDERSYHVVTNQNLVLQFQQYYEQIWTSSSIVQEPHSLPRRYLDPWRAILDLKTDFDNNEPLNVRIVGYETGSRMSGAWTGTVVDYELQGPADTDYKVSIPVKAALLVDIDGKEVSVGGWKATVEDIATEGLEVSPSGG</sequence>
<protein>
    <submittedName>
        <fullName evidence="4">Transcriptional regulator, TrmB</fullName>
    </submittedName>
</protein>
<proteinExistence type="inferred from homology"/>
<dbReference type="Gene3D" id="1.10.10.10">
    <property type="entry name" value="Winged helix-like DNA-binding domain superfamily/Winged helix DNA-binding domain"/>
    <property type="match status" value="1"/>
</dbReference>
<dbReference type="PANTHER" id="PTHR34293:SF1">
    <property type="entry name" value="HTH-TYPE TRANSCRIPTIONAL REGULATOR TRMBL2"/>
    <property type="match status" value="1"/>
</dbReference>
<reference evidence="4 5" key="1">
    <citation type="journal article" date="2014" name="PLoS Genet.">
        <title>Phylogenetically driven sequencing of extremely halophilic archaea reveals strategies for static and dynamic osmo-response.</title>
        <authorList>
            <person name="Becker E.A."/>
            <person name="Seitzer P.M."/>
            <person name="Tritt A."/>
            <person name="Larsen D."/>
            <person name="Krusor M."/>
            <person name="Yao A.I."/>
            <person name="Wu D."/>
            <person name="Madern D."/>
            <person name="Eisen J.A."/>
            <person name="Darling A.E."/>
            <person name="Facciotti M.T."/>
        </authorList>
    </citation>
    <scope>NUCLEOTIDE SEQUENCE [LARGE SCALE GENOMIC DNA]</scope>
    <source>
        <strain evidence="4 5">DSM 19288</strain>
    </source>
</reference>
<dbReference type="SUPFAM" id="SSF159071">
    <property type="entry name" value="TrmB C-terminal domain-like"/>
    <property type="match status" value="1"/>
</dbReference>
<dbReference type="AlphaFoldDB" id="M0E116"/>
<accession>M0E116</accession>
<evidence type="ECO:0000313" key="4">
    <source>
        <dbReference type="EMBL" id="ELZ40743.1"/>
    </source>
</evidence>
<dbReference type="STRING" id="1227465.C463_14165"/>
<organism evidence="4 5">
    <name type="scientific">Halorubrum californiense DSM 19288</name>
    <dbReference type="NCBI Taxonomy" id="1227465"/>
    <lineage>
        <taxon>Archaea</taxon>
        <taxon>Methanobacteriati</taxon>
        <taxon>Methanobacteriota</taxon>
        <taxon>Stenosarchaea group</taxon>
        <taxon>Halobacteria</taxon>
        <taxon>Halobacteriales</taxon>
        <taxon>Haloferacaceae</taxon>
        <taxon>Halorubrum</taxon>
    </lineage>
</organism>
<dbReference type="Pfam" id="PF11495">
    <property type="entry name" value="Regulator_TrmB"/>
    <property type="match status" value="1"/>
</dbReference>
<evidence type="ECO:0000259" key="2">
    <source>
        <dbReference type="Pfam" id="PF01978"/>
    </source>
</evidence>
<dbReference type="SUPFAM" id="SSF46785">
    <property type="entry name" value="Winged helix' DNA-binding domain"/>
    <property type="match status" value="1"/>
</dbReference>
<dbReference type="InterPro" id="IPR036390">
    <property type="entry name" value="WH_DNA-bd_sf"/>
</dbReference>
<dbReference type="InterPro" id="IPR002831">
    <property type="entry name" value="Tscrpt_reg_TrmB_N"/>
</dbReference>
<dbReference type="EMBL" id="AOJK01000067">
    <property type="protein sequence ID" value="ELZ40743.1"/>
    <property type="molecule type" value="Genomic_DNA"/>
</dbReference>
<dbReference type="PANTHER" id="PTHR34293">
    <property type="entry name" value="HTH-TYPE TRANSCRIPTIONAL REGULATOR TRMBL2"/>
    <property type="match status" value="1"/>
</dbReference>
<dbReference type="InterPro" id="IPR021586">
    <property type="entry name" value="Tscrpt_reg_TrmB_C"/>
</dbReference>
<comment type="caution">
    <text evidence="4">The sequence shown here is derived from an EMBL/GenBank/DDBJ whole genome shotgun (WGS) entry which is preliminary data.</text>
</comment>
<dbReference type="CDD" id="cd09124">
    <property type="entry name" value="PLDc_like_TrmB_middle"/>
    <property type="match status" value="1"/>
</dbReference>
<evidence type="ECO:0000313" key="5">
    <source>
        <dbReference type="Proteomes" id="UP000011586"/>
    </source>
</evidence>
<gene>
    <name evidence="4" type="ORF">C463_14165</name>
</gene>
<dbReference type="OrthoDB" id="30795at2157"/>
<dbReference type="Proteomes" id="UP000011586">
    <property type="component" value="Unassembled WGS sequence"/>
</dbReference>
<dbReference type="RefSeq" id="WP_008444853.1">
    <property type="nucleotide sequence ID" value="NZ_AOJK01000067.1"/>
</dbReference>
<comment type="similarity">
    <text evidence="1">Belongs to the transcriptional regulator TrmB family.</text>
</comment>
<evidence type="ECO:0000259" key="3">
    <source>
        <dbReference type="Pfam" id="PF11495"/>
    </source>
</evidence>
<evidence type="ECO:0000256" key="1">
    <source>
        <dbReference type="ARBA" id="ARBA00007287"/>
    </source>
</evidence>
<feature type="domain" description="Transcription regulator TrmB N-terminal" evidence="2">
    <location>
        <begin position="16"/>
        <end position="73"/>
    </location>
</feature>
<dbReference type="InterPro" id="IPR051797">
    <property type="entry name" value="TrmB-like"/>
</dbReference>
<feature type="domain" description="Transcription regulator TrmB C-terminal" evidence="3">
    <location>
        <begin position="126"/>
        <end position="356"/>
    </location>
</feature>
<dbReference type="SUPFAM" id="SSF56024">
    <property type="entry name" value="Phospholipase D/nuclease"/>
    <property type="match status" value="1"/>
</dbReference>